<reference evidence="1 2" key="1">
    <citation type="journal article" date="2017" name="Genome Announc.">
        <title>Complete Genome Sequence of Burkholderia stabilis FERMP-21014.</title>
        <authorList>
            <person name="Konishi K."/>
            <person name="Kumagai T."/>
            <person name="Sakasegawa S."/>
            <person name="Tamura T."/>
        </authorList>
    </citation>
    <scope>NUCLEOTIDE SEQUENCE [LARGE SCALE GENOMIC DNA]</scope>
    <source>
        <strain evidence="1 2">FERMP-21014</strain>
    </source>
</reference>
<dbReference type="EMBL" id="AP018112">
    <property type="protein sequence ID" value="BAX61452.1"/>
    <property type="molecule type" value="Genomic_DNA"/>
</dbReference>
<organism evidence="1 2">
    <name type="scientific">Burkholderia stabilis</name>
    <dbReference type="NCBI Taxonomy" id="95485"/>
    <lineage>
        <taxon>Bacteria</taxon>
        <taxon>Pseudomonadati</taxon>
        <taxon>Pseudomonadota</taxon>
        <taxon>Betaproteobacteria</taxon>
        <taxon>Burkholderiales</taxon>
        <taxon>Burkholderiaceae</taxon>
        <taxon>Burkholderia</taxon>
        <taxon>Burkholderia cepacia complex</taxon>
    </lineage>
</organism>
<evidence type="ECO:0000313" key="2">
    <source>
        <dbReference type="Proteomes" id="UP000218432"/>
    </source>
</evidence>
<dbReference type="RefSeq" id="WP_096473982.1">
    <property type="nucleotide sequence ID" value="NZ_AP018112.1"/>
</dbReference>
<sequence>MNAASRTTGRWIAAALRALLPAGRLPGRRPPDASPTSAADAPAAWVMYAEGVAQGLRTVLDGDDAAVCRLRADVGRWADRLADTGDDVPVLPVRAWLDGRGRVTQVDSAPASDPSVDAALRDALVGRAVGTAPPRGMTQPIVMRVTLTGMR</sequence>
<gene>
    <name evidence="1" type="ORF">BSFP_043190</name>
</gene>
<proteinExistence type="predicted"/>
<name>A0A1Y1BN88_9BURK</name>
<dbReference type="Proteomes" id="UP000218432">
    <property type="component" value="Chromosome 2"/>
</dbReference>
<dbReference type="AlphaFoldDB" id="A0A1Y1BN88"/>
<evidence type="ECO:0000313" key="1">
    <source>
        <dbReference type="EMBL" id="BAX61452.1"/>
    </source>
</evidence>
<accession>A0A1Y1BN88</accession>
<protein>
    <submittedName>
        <fullName evidence="1">Uncharacterized protein</fullName>
    </submittedName>
</protein>